<dbReference type="KEGG" id="aaf:AuanCp080"/>
<protein>
    <submittedName>
        <fullName evidence="1">30S ribosomal protein S4</fullName>
    </submittedName>
</protein>
<sequence length="204" mass="23640">MSRYRGPKIRIVRRLGELPGLTAKTTTRETLPGQHKKVRGKQNNISSYSIRLQEKQKLRYNYGLTEKQLFSYVKEARRLKGSTGSVLIQLLEMRLDNIVYRLGIGNTIPASRQIVNHGHIYVNGKKVTIPSFQCSPNDVIEVRNRVTSKELAKQYLEKPSYNTVPQYLEFEKDNLKGKVKRVAENTETNLNINELLIVEYYSRR</sequence>
<dbReference type="InterPro" id="IPR002942">
    <property type="entry name" value="S4_RNA-bd"/>
</dbReference>
<organism evidence="1 2">
    <name type="scientific">Aureococcus anophagefferens</name>
    <name type="common">Harmful bloom alga</name>
    <dbReference type="NCBI Taxonomy" id="44056"/>
    <lineage>
        <taxon>Eukaryota</taxon>
        <taxon>Sar</taxon>
        <taxon>Stramenopiles</taxon>
        <taxon>Ochrophyta</taxon>
        <taxon>Pelagophyceae</taxon>
        <taxon>Pelagomonadales</taxon>
        <taxon>Pelagomonadaceae</taxon>
        <taxon>Aureococcus</taxon>
    </lineage>
</organism>
<dbReference type="InterPro" id="IPR018079">
    <property type="entry name" value="Ribosomal_uS4_CS"/>
</dbReference>
<dbReference type="Gene3D" id="1.10.1050.10">
    <property type="entry name" value="Ribosomal Protein S4 Delta 41, Chain A, domain 1"/>
    <property type="match status" value="1"/>
</dbReference>
<geneLocation type="chloroplast" evidence="1"/>
<keyword evidence="2" id="KW-1185">Reference proteome</keyword>
<dbReference type="GO" id="GO:0019843">
    <property type="term" value="F:rRNA binding"/>
    <property type="evidence" value="ECO:0007669"/>
    <property type="project" value="UniProtKB-UniRule"/>
</dbReference>
<keyword evidence="1" id="KW-0934">Plastid</keyword>
<reference evidence="1 2" key="1">
    <citation type="submission" date="2024-03" db="EMBL/GenBank/DDBJ databases">
        <title>Aureococcus anophagefferens CCMP1851 and Kratosvirus quantuckense: Draft genome of a second virus-susceptible host strain in the model system.</title>
        <authorList>
            <person name="Chase E."/>
            <person name="Truchon A.R."/>
            <person name="Schepens W."/>
            <person name="Wilhelm S.W."/>
        </authorList>
    </citation>
    <scope>NUCLEOTIDE SEQUENCE [LARGE SCALE GENOMIC DNA]</scope>
    <source>
        <strain evidence="1 2">CCMP1851</strain>
    </source>
</reference>
<dbReference type="Gene3D" id="3.10.290.10">
    <property type="entry name" value="RNA-binding S4 domain"/>
    <property type="match status" value="1"/>
</dbReference>
<gene>
    <name evidence="1" type="ORF">SO694_cp00073</name>
</gene>
<dbReference type="NCBIfam" id="TIGR01017">
    <property type="entry name" value="rpsD_bact"/>
    <property type="match status" value="1"/>
</dbReference>
<dbReference type="InterPro" id="IPR001912">
    <property type="entry name" value="Ribosomal_uS4_N"/>
</dbReference>
<dbReference type="InterPro" id="IPR036986">
    <property type="entry name" value="S4_RNA-bd_sf"/>
</dbReference>
<dbReference type="EMBL" id="JBBJCI010000100">
    <property type="protein sequence ID" value="KAK7248408.1"/>
    <property type="molecule type" value="Genomic_DNA"/>
</dbReference>
<keyword evidence="1" id="KW-0150">Chloroplast</keyword>
<name>A0ABR1G5I6_AURAN</name>
<dbReference type="GO" id="GO:0042274">
    <property type="term" value="P:ribosomal small subunit biogenesis"/>
    <property type="evidence" value="ECO:0007669"/>
    <property type="project" value="TreeGrafter"/>
</dbReference>
<dbReference type="Pfam" id="PF01479">
    <property type="entry name" value="S4"/>
    <property type="match status" value="1"/>
</dbReference>
<evidence type="ECO:0000313" key="1">
    <source>
        <dbReference type="EMBL" id="KAK7248408.1"/>
    </source>
</evidence>
<keyword evidence="1" id="KW-0687">Ribonucleoprotein</keyword>
<dbReference type="PANTHER" id="PTHR11831">
    <property type="entry name" value="30S 40S RIBOSOMAL PROTEIN"/>
    <property type="match status" value="1"/>
</dbReference>
<keyword evidence="1" id="KW-0689">Ribosomal protein</keyword>
<evidence type="ECO:0000313" key="2">
    <source>
        <dbReference type="Proteomes" id="UP001363151"/>
    </source>
</evidence>
<dbReference type="GO" id="GO:0009507">
    <property type="term" value="C:chloroplast"/>
    <property type="evidence" value="ECO:0007669"/>
    <property type="project" value="UniProtKB-SubCell"/>
</dbReference>
<dbReference type="HAMAP" id="MF_01306_B">
    <property type="entry name" value="Ribosomal_uS4_B"/>
    <property type="match status" value="1"/>
</dbReference>
<dbReference type="PROSITE" id="PS50889">
    <property type="entry name" value="S4"/>
    <property type="match status" value="1"/>
</dbReference>
<dbReference type="SMART" id="SM00363">
    <property type="entry name" value="S4"/>
    <property type="match status" value="1"/>
</dbReference>
<dbReference type="Pfam" id="PF00163">
    <property type="entry name" value="Ribosomal_S4"/>
    <property type="match status" value="1"/>
</dbReference>
<dbReference type="GO" id="GO:0015935">
    <property type="term" value="C:small ribosomal subunit"/>
    <property type="evidence" value="ECO:0007669"/>
    <property type="project" value="InterPro"/>
</dbReference>
<dbReference type="InterPro" id="IPR022801">
    <property type="entry name" value="Ribosomal_uS4"/>
</dbReference>
<dbReference type="SUPFAM" id="SSF55174">
    <property type="entry name" value="Alpha-L RNA-binding motif"/>
    <property type="match status" value="1"/>
</dbReference>
<dbReference type="PROSITE" id="PS00632">
    <property type="entry name" value="RIBOSOMAL_S4"/>
    <property type="match status" value="1"/>
</dbReference>
<dbReference type="GO" id="GO:0003735">
    <property type="term" value="F:structural constituent of ribosome"/>
    <property type="evidence" value="ECO:0007669"/>
    <property type="project" value="InterPro"/>
</dbReference>
<dbReference type="GO" id="GO:0006412">
    <property type="term" value="P:translation"/>
    <property type="evidence" value="ECO:0007669"/>
    <property type="project" value="UniProtKB-UniRule"/>
</dbReference>
<proteinExistence type="inferred from homology"/>
<dbReference type="SMART" id="SM01390">
    <property type="entry name" value="Ribosomal_S4"/>
    <property type="match status" value="1"/>
</dbReference>
<dbReference type="Proteomes" id="UP001363151">
    <property type="component" value="Unassembled WGS sequence"/>
</dbReference>
<accession>A0ABR1G5I6</accession>
<dbReference type="NCBIfam" id="NF003717">
    <property type="entry name" value="PRK05327.1"/>
    <property type="match status" value="1"/>
</dbReference>
<dbReference type="CDD" id="cd00165">
    <property type="entry name" value="S4"/>
    <property type="match status" value="1"/>
</dbReference>
<comment type="caution">
    <text evidence="1">The sequence shown here is derived from an EMBL/GenBank/DDBJ whole genome shotgun (WGS) entry which is preliminary data.</text>
</comment>
<dbReference type="InterPro" id="IPR005709">
    <property type="entry name" value="Ribosomal_uS4_bac-type"/>
</dbReference>
<dbReference type="PANTHER" id="PTHR11831:SF4">
    <property type="entry name" value="SMALL RIBOSOMAL SUBUNIT PROTEIN US4M"/>
    <property type="match status" value="1"/>
</dbReference>